<dbReference type="Proteomes" id="UP000586918">
    <property type="component" value="Unassembled WGS sequence"/>
</dbReference>
<feature type="transmembrane region" description="Helical" evidence="10">
    <location>
        <begin position="306"/>
        <end position="329"/>
    </location>
</feature>
<evidence type="ECO:0000256" key="2">
    <source>
        <dbReference type="ARBA" id="ARBA00006434"/>
    </source>
</evidence>
<keyword evidence="6" id="KW-0769">Symport</keyword>
<dbReference type="InterPro" id="IPR050277">
    <property type="entry name" value="Sodium:Solute_Symporter"/>
</dbReference>
<evidence type="ECO:0000256" key="7">
    <source>
        <dbReference type="ARBA" id="ARBA00022989"/>
    </source>
</evidence>
<keyword evidence="8 10" id="KW-0472">Membrane</keyword>
<keyword evidence="3" id="KW-0813">Transport</keyword>
<evidence type="ECO:0000256" key="5">
    <source>
        <dbReference type="ARBA" id="ARBA00022692"/>
    </source>
</evidence>
<comment type="caution">
    <text evidence="11">The sequence shown here is derived from an EMBL/GenBank/DDBJ whole genome shotgun (WGS) entry which is preliminary data.</text>
</comment>
<keyword evidence="5 10" id="KW-0812">Transmembrane</keyword>
<evidence type="ECO:0000313" key="12">
    <source>
        <dbReference type="Proteomes" id="UP000586918"/>
    </source>
</evidence>
<evidence type="ECO:0000256" key="10">
    <source>
        <dbReference type="SAM" id="Phobius"/>
    </source>
</evidence>
<dbReference type="CDD" id="cd11480">
    <property type="entry name" value="SLC5sbd_u4"/>
    <property type="match status" value="1"/>
</dbReference>
<keyword evidence="12" id="KW-1185">Reference proteome</keyword>
<dbReference type="Pfam" id="PF00474">
    <property type="entry name" value="SSF"/>
    <property type="match status" value="2"/>
</dbReference>
<dbReference type="GO" id="GO:0006847">
    <property type="term" value="P:plasma membrane acetate transport"/>
    <property type="evidence" value="ECO:0007669"/>
    <property type="project" value="TreeGrafter"/>
</dbReference>
<dbReference type="GO" id="GO:0005886">
    <property type="term" value="C:plasma membrane"/>
    <property type="evidence" value="ECO:0007669"/>
    <property type="project" value="UniProtKB-SubCell"/>
</dbReference>
<feature type="transmembrane region" description="Helical" evidence="10">
    <location>
        <begin position="119"/>
        <end position="135"/>
    </location>
</feature>
<dbReference type="GO" id="GO:0015293">
    <property type="term" value="F:symporter activity"/>
    <property type="evidence" value="ECO:0007669"/>
    <property type="project" value="UniProtKB-KW"/>
</dbReference>
<feature type="transmembrane region" description="Helical" evidence="10">
    <location>
        <begin position="390"/>
        <end position="422"/>
    </location>
</feature>
<proteinExistence type="inferred from homology"/>
<feature type="transmembrane region" description="Helical" evidence="10">
    <location>
        <begin position="341"/>
        <end position="360"/>
    </location>
</feature>
<evidence type="ECO:0000256" key="3">
    <source>
        <dbReference type="ARBA" id="ARBA00022448"/>
    </source>
</evidence>
<evidence type="ECO:0000256" key="6">
    <source>
        <dbReference type="ARBA" id="ARBA00022847"/>
    </source>
</evidence>
<feature type="transmembrane region" description="Helical" evidence="10">
    <location>
        <begin position="51"/>
        <end position="70"/>
    </location>
</feature>
<feature type="transmembrane region" description="Helical" evidence="10">
    <location>
        <begin position="76"/>
        <end position="98"/>
    </location>
</feature>
<keyword evidence="7 10" id="KW-1133">Transmembrane helix</keyword>
<protein>
    <submittedName>
        <fullName evidence="11">Cation acetate symporter</fullName>
    </submittedName>
</protein>
<evidence type="ECO:0000256" key="1">
    <source>
        <dbReference type="ARBA" id="ARBA00004651"/>
    </source>
</evidence>
<comment type="similarity">
    <text evidence="2 9">Belongs to the sodium:solute symporter (SSF) (TC 2.A.21) family.</text>
</comment>
<feature type="transmembrane region" description="Helical" evidence="10">
    <location>
        <begin position="434"/>
        <end position="453"/>
    </location>
</feature>
<dbReference type="GO" id="GO:0015123">
    <property type="term" value="F:acetate transmembrane transporter activity"/>
    <property type="evidence" value="ECO:0007669"/>
    <property type="project" value="TreeGrafter"/>
</dbReference>
<feature type="transmembrane region" description="Helical" evidence="10">
    <location>
        <begin position="517"/>
        <end position="540"/>
    </location>
</feature>
<feature type="transmembrane region" description="Helical" evidence="10">
    <location>
        <begin position="459"/>
        <end position="482"/>
    </location>
</feature>
<feature type="transmembrane region" description="Helical" evidence="10">
    <location>
        <begin position="6"/>
        <end position="30"/>
    </location>
</feature>
<name>A0A848DMR1_9PSEU</name>
<feature type="transmembrane region" description="Helical" evidence="10">
    <location>
        <begin position="155"/>
        <end position="173"/>
    </location>
</feature>
<accession>A0A848DMR1</accession>
<evidence type="ECO:0000256" key="9">
    <source>
        <dbReference type="RuleBase" id="RU362091"/>
    </source>
</evidence>
<dbReference type="RefSeq" id="WP_169414678.1">
    <property type="nucleotide sequence ID" value="NZ_JAAXKZ010000090.1"/>
</dbReference>
<evidence type="ECO:0000256" key="8">
    <source>
        <dbReference type="ARBA" id="ARBA00023136"/>
    </source>
</evidence>
<dbReference type="InterPro" id="IPR038377">
    <property type="entry name" value="Na/Glc_symporter_sf"/>
</dbReference>
<reference evidence="11 12" key="1">
    <citation type="submission" date="2020-04" db="EMBL/GenBank/DDBJ databases">
        <authorList>
            <person name="Klaysubun C."/>
            <person name="Duangmal K."/>
            <person name="Lipun K."/>
        </authorList>
    </citation>
    <scope>NUCLEOTIDE SEQUENCE [LARGE SCALE GENOMIC DNA]</scope>
    <source>
        <strain evidence="11 12">DSM 45300</strain>
    </source>
</reference>
<sequence length="579" mass="60431">MSTPAVVALATIALVGLASAIIGSIGVRVARTTSDFLVASRTVGPAANASAISGEYLSAASFLGIAGLILREGLDALWYPIAFTVGYLALLLFVAAPLRRSGAYTVPDFAEARLESPRLRRLCTVFVLIIGWLYLLPQLQGAGLSLTTLTSLPSWTGVAGAGVVVVLTVIGGGMRSITFVQAFQYWIKLTALLVPALVVGSLFLSDSHTFDRPASPQFPAATTVDIRTDVVLEVAAPVTFSARGEIDGRTVDGPVRWESGEHVVRAGSELRFEAGTGVPNVAGTPATDQDWLQPMSGTGPDQLLEIYSILIAGFLGTMGLPHVLVRFYTNPDGRAARRTTVVVLGMIGGFYLLVTLLGALSRLYTPQLLVSGQTDAAVLLIPSGALGNGWAGWLLGGLVAAGAAAAFLSTSSGLVVSLAGVLFTDVLTGRFRDFRLAAVISSIIPIALALAVTRLDFALTVPLVFAVAASTFCPLLVLGIWWRGLTATGAIAGVLVGGGLSAIAVGVSLFAVLPPGLLGVLLYRPAAATVPAAFLTMILVSRWTRSQVPVDVDRTMLRLHAPERLGLGTDRLEQPRADR</sequence>
<evidence type="ECO:0000256" key="4">
    <source>
        <dbReference type="ARBA" id="ARBA00022475"/>
    </source>
</evidence>
<feature type="transmembrane region" description="Helical" evidence="10">
    <location>
        <begin position="489"/>
        <end position="511"/>
    </location>
</feature>
<gene>
    <name evidence="11" type="ORF">HF519_20890</name>
</gene>
<feature type="transmembrane region" description="Helical" evidence="10">
    <location>
        <begin position="185"/>
        <end position="204"/>
    </location>
</feature>
<evidence type="ECO:0000313" key="11">
    <source>
        <dbReference type="EMBL" id="NMH93988.1"/>
    </source>
</evidence>
<dbReference type="AlphaFoldDB" id="A0A848DMR1"/>
<dbReference type="Gene3D" id="1.20.1730.10">
    <property type="entry name" value="Sodium/glucose cotransporter"/>
    <property type="match status" value="1"/>
</dbReference>
<keyword evidence="4" id="KW-1003">Cell membrane</keyword>
<dbReference type="PANTHER" id="PTHR48086:SF6">
    <property type="entry name" value="CATION_ACETATE SYMPORTER ACTP"/>
    <property type="match status" value="1"/>
</dbReference>
<dbReference type="PANTHER" id="PTHR48086">
    <property type="entry name" value="SODIUM/PROLINE SYMPORTER-RELATED"/>
    <property type="match status" value="1"/>
</dbReference>
<organism evidence="11 12">
    <name type="scientific">Pseudonocardia bannensis</name>
    <dbReference type="NCBI Taxonomy" id="630973"/>
    <lineage>
        <taxon>Bacteria</taxon>
        <taxon>Bacillati</taxon>
        <taxon>Actinomycetota</taxon>
        <taxon>Actinomycetes</taxon>
        <taxon>Pseudonocardiales</taxon>
        <taxon>Pseudonocardiaceae</taxon>
        <taxon>Pseudonocardia</taxon>
    </lineage>
</organism>
<dbReference type="EMBL" id="JAAXKZ010000090">
    <property type="protein sequence ID" value="NMH93988.1"/>
    <property type="molecule type" value="Genomic_DNA"/>
</dbReference>
<comment type="subcellular location">
    <subcellularLocation>
        <location evidence="1">Cell membrane</location>
        <topology evidence="1">Multi-pass membrane protein</topology>
    </subcellularLocation>
</comment>
<dbReference type="PROSITE" id="PS50283">
    <property type="entry name" value="NA_SOLUT_SYMP_3"/>
    <property type="match status" value="1"/>
</dbReference>
<dbReference type="InterPro" id="IPR001734">
    <property type="entry name" value="Na/solute_symporter"/>
</dbReference>